<dbReference type="Proteomes" id="UP000051221">
    <property type="component" value="Unassembled WGS sequence"/>
</dbReference>
<dbReference type="AlphaFoldDB" id="A0A0Q2SB81"/>
<protein>
    <submittedName>
        <fullName evidence="1">Uncharacterized protein</fullName>
    </submittedName>
</protein>
<keyword evidence="2" id="KW-1185">Reference proteome</keyword>
<name>A0A0Q2SB81_VIBFU</name>
<comment type="caution">
    <text evidence="1">The sequence shown here is derived from an EMBL/GenBank/DDBJ whole genome shotgun (WGS) entry which is preliminary data.</text>
</comment>
<evidence type="ECO:0000313" key="1">
    <source>
        <dbReference type="EMBL" id="KQH84643.1"/>
    </source>
</evidence>
<sequence>MVYEPDRMTDMKTFEISRIHTSAGIFRLSGYVSISGDRVTLEYHTAEFMGTDGWCELDIESEHARSILEAIQPELIEHLT</sequence>
<dbReference type="InParanoid" id="A0A0Q2SB81"/>
<organism evidence="1 2">
    <name type="scientific">Vibrio furnissii</name>
    <dbReference type="NCBI Taxonomy" id="29494"/>
    <lineage>
        <taxon>Bacteria</taxon>
        <taxon>Pseudomonadati</taxon>
        <taxon>Pseudomonadota</taxon>
        <taxon>Gammaproteobacteria</taxon>
        <taxon>Vibrionales</taxon>
        <taxon>Vibrionaceae</taxon>
        <taxon>Vibrio</taxon>
    </lineage>
</organism>
<proteinExistence type="predicted"/>
<dbReference type="EMBL" id="LKHS01000017">
    <property type="protein sequence ID" value="KQH84643.1"/>
    <property type="molecule type" value="Genomic_DNA"/>
</dbReference>
<accession>A0A0Q2SB81</accession>
<gene>
    <name evidence="1" type="ORF">AMR76_17730</name>
</gene>
<reference evidence="1 2" key="1">
    <citation type="submission" date="2015-08" db="EMBL/GenBank/DDBJ databases">
        <title>Antibacterial properties of a collection of Vibrionaceae strains.</title>
        <authorList>
            <person name="Giubergia S."/>
        </authorList>
    </citation>
    <scope>NUCLEOTIDE SEQUENCE [LARGE SCALE GENOMIC DNA]</scope>
    <source>
        <strain evidence="1 2">S0821</strain>
    </source>
</reference>
<evidence type="ECO:0000313" key="2">
    <source>
        <dbReference type="Proteomes" id="UP000051221"/>
    </source>
</evidence>